<evidence type="ECO:0000313" key="1">
    <source>
        <dbReference type="EMBL" id="QHU00119.1"/>
    </source>
</evidence>
<accession>A0A6C0J370</accession>
<organism evidence="1">
    <name type="scientific">viral metagenome</name>
    <dbReference type="NCBI Taxonomy" id="1070528"/>
    <lineage>
        <taxon>unclassified sequences</taxon>
        <taxon>metagenomes</taxon>
        <taxon>organismal metagenomes</taxon>
    </lineage>
</organism>
<dbReference type="Gene3D" id="1.10.287.110">
    <property type="entry name" value="DnaJ domain"/>
    <property type="match status" value="1"/>
</dbReference>
<protein>
    <recommendedName>
        <fullName evidence="2">J domain-containing protein</fullName>
    </recommendedName>
</protein>
<reference evidence="1" key="1">
    <citation type="journal article" date="2020" name="Nature">
        <title>Giant virus diversity and host interactions through global metagenomics.</title>
        <authorList>
            <person name="Schulz F."/>
            <person name="Roux S."/>
            <person name="Paez-Espino D."/>
            <person name="Jungbluth S."/>
            <person name="Walsh D.A."/>
            <person name="Denef V.J."/>
            <person name="McMahon K.D."/>
            <person name="Konstantinidis K.T."/>
            <person name="Eloe-Fadrosh E.A."/>
            <person name="Kyrpides N.C."/>
            <person name="Woyke T."/>
        </authorList>
    </citation>
    <scope>NUCLEOTIDE SEQUENCE</scope>
    <source>
        <strain evidence="1">GVMAG-M-3300025860-12</strain>
    </source>
</reference>
<sequence length="87" mass="10547">MEDYYKILDIKPDSNIEDIEEIYNFKLSRYKDLPFLTKQMKIDIKQLKTAEYILFDKARRKKYNNILNKNGQTNSTKICDRLFSLKM</sequence>
<dbReference type="AlphaFoldDB" id="A0A6C0J370"/>
<evidence type="ECO:0008006" key="2">
    <source>
        <dbReference type="Google" id="ProtNLM"/>
    </source>
</evidence>
<dbReference type="InterPro" id="IPR036869">
    <property type="entry name" value="J_dom_sf"/>
</dbReference>
<proteinExistence type="predicted"/>
<dbReference type="EMBL" id="MN740323">
    <property type="protein sequence ID" value="QHU00119.1"/>
    <property type="molecule type" value="Genomic_DNA"/>
</dbReference>
<dbReference type="SUPFAM" id="SSF46565">
    <property type="entry name" value="Chaperone J-domain"/>
    <property type="match status" value="1"/>
</dbReference>
<name>A0A6C0J370_9ZZZZ</name>